<gene>
    <name evidence="1" type="ORF">CR513_57703</name>
</gene>
<evidence type="ECO:0000313" key="2">
    <source>
        <dbReference type="Proteomes" id="UP000257109"/>
    </source>
</evidence>
<evidence type="ECO:0000313" key="1">
    <source>
        <dbReference type="EMBL" id="RDX63822.1"/>
    </source>
</evidence>
<organism evidence="1 2">
    <name type="scientific">Mucuna pruriens</name>
    <name type="common">Velvet bean</name>
    <name type="synonym">Dolichos pruriens</name>
    <dbReference type="NCBI Taxonomy" id="157652"/>
    <lineage>
        <taxon>Eukaryota</taxon>
        <taxon>Viridiplantae</taxon>
        <taxon>Streptophyta</taxon>
        <taxon>Embryophyta</taxon>
        <taxon>Tracheophyta</taxon>
        <taxon>Spermatophyta</taxon>
        <taxon>Magnoliopsida</taxon>
        <taxon>eudicotyledons</taxon>
        <taxon>Gunneridae</taxon>
        <taxon>Pentapetalae</taxon>
        <taxon>rosids</taxon>
        <taxon>fabids</taxon>
        <taxon>Fabales</taxon>
        <taxon>Fabaceae</taxon>
        <taxon>Papilionoideae</taxon>
        <taxon>50 kb inversion clade</taxon>
        <taxon>NPAAA clade</taxon>
        <taxon>indigoferoid/millettioid clade</taxon>
        <taxon>Phaseoleae</taxon>
        <taxon>Mucuna</taxon>
    </lineage>
</organism>
<proteinExistence type="predicted"/>
<reference evidence="1" key="1">
    <citation type="submission" date="2018-05" db="EMBL/GenBank/DDBJ databases">
        <title>Draft genome of Mucuna pruriens seed.</title>
        <authorList>
            <person name="Nnadi N.E."/>
            <person name="Vos R."/>
            <person name="Hasami M.H."/>
            <person name="Devisetty U.K."/>
            <person name="Aguiy J.C."/>
        </authorList>
    </citation>
    <scope>NUCLEOTIDE SEQUENCE [LARGE SCALE GENOMIC DNA]</scope>
    <source>
        <strain evidence="1">JCA_2017</strain>
    </source>
</reference>
<dbReference type="Proteomes" id="UP000257109">
    <property type="component" value="Unassembled WGS sequence"/>
</dbReference>
<protein>
    <submittedName>
        <fullName evidence="1">Uncharacterized protein</fullName>
    </submittedName>
</protein>
<dbReference type="EMBL" id="QJKJ01014689">
    <property type="protein sequence ID" value="RDX63822.1"/>
    <property type="molecule type" value="Genomic_DNA"/>
</dbReference>
<comment type="caution">
    <text evidence="1">The sequence shown here is derived from an EMBL/GenBank/DDBJ whole genome shotgun (WGS) entry which is preliminary data.</text>
</comment>
<name>A0A371ECQ5_MUCPR</name>
<dbReference type="AlphaFoldDB" id="A0A371ECQ5"/>
<dbReference type="OrthoDB" id="1459749at2759"/>
<keyword evidence="2" id="KW-1185">Reference proteome</keyword>
<feature type="non-terminal residue" evidence="1">
    <location>
        <position position="1"/>
    </location>
</feature>
<accession>A0A371ECQ5</accession>
<sequence>MCSRREERDQLAVEKDQLEEVLLSIRGEADEAKLQAQETIQNLKVDIKAGNIVETPFWKDRYVKLAWLANQALIDIPKNLRAAEGMVDPMKTPKEILGFLELCRKMYDNLKAMSAPP</sequence>